<keyword evidence="3" id="KW-1133">Transmembrane helix</keyword>
<dbReference type="Proteomes" id="UP000217986">
    <property type="component" value="Unassembled WGS sequence"/>
</dbReference>
<feature type="compositionally biased region" description="Low complexity" evidence="2">
    <location>
        <begin position="15"/>
        <end position="32"/>
    </location>
</feature>
<name>A0A2A2EJQ2_9BIFI</name>
<organism evidence="5 6">
    <name type="scientific">Bifidobacterium italicum</name>
    <dbReference type="NCBI Taxonomy" id="1960968"/>
    <lineage>
        <taxon>Bacteria</taxon>
        <taxon>Bacillati</taxon>
        <taxon>Actinomycetota</taxon>
        <taxon>Actinomycetes</taxon>
        <taxon>Bifidobacteriales</taxon>
        <taxon>Bifidobacteriaceae</taxon>
        <taxon>Bifidobacterium</taxon>
    </lineage>
</organism>
<evidence type="ECO:0000313" key="6">
    <source>
        <dbReference type="Proteomes" id="UP000217986"/>
    </source>
</evidence>
<dbReference type="PANTHER" id="PTHR22901">
    <property type="entry name" value="SIALATE O-ACETYLESTERASE"/>
    <property type="match status" value="1"/>
</dbReference>
<keyword evidence="1" id="KW-0378">Hydrolase</keyword>
<evidence type="ECO:0000256" key="2">
    <source>
        <dbReference type="SAM" id="MobiDB-lite"/>
    </source>
</evidence>
<dbReference type="OrthoDB" id="7869753at2"/>
<dbReference type="GO" id="GO:0001681">
    <property type="term" value="F:sialate O-acetylesterase activity"/>
    <property type="evidence" value="ECO:0007669"/>
    <property type="project" value="InterPro"/>
</dbReference>
<dbReference type="Pfam" id="PF03629">
    <property type="entry name" value="SASA"/>
    <property type="match status" value="1"/>
</dbReference>
<reference evidence="5 6" key="1">
    <citation type="journal article" date="2017" name="ISME J.">
        <title>Unveiling bifidobacterial biogeography across the mammalian branch of the tree of life.</title>
        <authorList>
            <person name="Milani C."/>
            <person name="Mangifesta M."/>
            <person name="Mancabelli L."/>
            <person name="Lugli G.A."/>
            <person name="James K."/>
            <person name="Duranti S."/>
            <person name="Turroni F."/>
            <person name="Ferrario C."/>
            <person name="Ossiprandi M.C."/>
            <person name="van Sinderen D."/>
            <person name="Ventura M."/>
        </authorList>
    </citation>
    <scope>NUCLEOTIDE SEQUENCE [LARGE SCALE GENOMIC DNA]</scope>
    <source>
        <strain evidence="5 6">70</strain>
    </source>
</reference>
<dbReference type="AlphaFoldDB" id="A0A2A2EJQ2"/>
<dbReference type="SUPFAM" id="SSF52266">
    <property type="entry name" value="SGNH hydrolase"/>
    <property type="match status" value="1"/>
</dbReference>
<keyword evidence="6" id="KW-1185">Reference proteome</keyword>
<accession>A0A2A2EJQ2</accession>
<feature type="transmembrane region" description="Helical" evidence="3">
    <location>
        <begin position="41"/>
        <end position="61"/>
    </location>
</feature>
<evidence type="ECO:0000259" key="4">
    <source>
        <dbReference type="Pfam" id="PF03629"/>
    </source>
</evidence>
<dbReference type="InterPro" id="IPR039329">
    <property type="entry name" value="SIAE"/>
</dbReference>
<dbReference type="InterPro" id="IPR005181">
    <property type="entry name" value="SASA"/>
</dbReference>
<feature type="domain" description="Sialate O-acetylesterase" evidence="4">
    <location>
        <begin position="273"/>
        <end position="409"/>
    </location>
</feature>
<dbReference type="Gene3D" id="3.40.50.1110">
    <property type="entry name" value="SGNH hydrolase"/>
    <property type="match status" value="1"/>
</dbReference>
<feature type="region of interest" description="Disordered" evidence="2">
    <location>
        <begin position="1"/>
        <end position="32"/>
    </location>
</feature>
<dbReference type="RefSeq" id="WP_095613423.1">
    <property type="nucleotide sequence ID" value="NZ_MVOG01000019.1"/>
</dbReference>
<dbReference type="InterPro" id="IPR036514">
    <property type="entry name" value="SGNH_hydro_sf"/>
</dbReference>
<dbReference type="PANTHER" id="PTHR22901:SF0">
    <property type="entry name" value="SIALATE O-ACETYLESTERASE"/>
    <property type="match status" value="1"/>
</dbReference>
<keyword evidence="3" id="KW-0812">Transmembrane</keyword>
<gene>
    <name evidence="5" type="ORF">B1400_1067</name>
</gene>
<dbReference type="EMBL" id="MVOG01000019">
    <property type="protein sequence ID" value="PAU69212.1"/>
    <property type="molecule type" value="Genomic_DNA"/>
</dbReference>
<dbReference type="GO" id="GO:0005975">
    <property type="term" value="P:carbohydrate metabolic process"/>
    <property type="evidence" value="ECO:0007669"/>
    <property type="project" value="TreeGrafter"/>
</dbReference>
<evidence type="ECO:0000313" key="5">
    <source>
        <dbReference type="EMBL" id="PAU69212.1"/>
    </source>
</evidence>
<protein>
    <submittedName>
        <fullName evidence="5">Sialic acid-specific 9-O-acetylesterase</fullName>
    </submittedName>
</protein>
<keyword evidence="3" id="KW-0472">Membrane</keyword>
<evidence type="ECO:0000256" key="1">
    <source>
        <dbReference type="ARBA" id="ARBA00022801"/>
    </source>
</evidence>
<proteinExistence type="predicted"/>
<evidence type="ECO:0000256" key="3">
    <source>
        <dbReference type="SAM" id="Phobius"/>
    </source>
</evidence>
<sequence length="566" mass="60322">MNRQQPGEPNKPDGDAPVPTAATAAAEPGDTTPRAHWRATIVWGVLAVAVVIVGIVIGVLLRAGSDGRQVGEASVVATQHGSGTTITLPGYYGDNMVFQRDAPLTVHGTVNAAPSAHAGDRTRRAVFDAFNVRAVSADGTKEAVTYVGDDGAFTAEFTPTAGSTTPYVIEFRDGTTPVRVLANVVFGDVFLAAGQSNMELNVDQYYGDADARQRNLGGRFTMDDLPEPVVDADVRFVAADRVGGDVGFPARAVTNGRWLPAQDAEHVRAMSLLAQQFAARVRQAQPQIPVGVVQTAWGGTGIARHEADGDIYASHIKPLRGLRVAGVLWYQGCNDAARAADVGAYTQRMVALINQYREDFGDDDLPFLYVQLARYATDTDFRGIRQQQLDVLGDEGLANRDHVAMTVAIDTDKGTEAVIHPLGKDVLGARMAAQWLAMAHDEAVPNGPIIEEATTVAAKPGTVRLRFADGSADALNVRMPRRDAGADIESIATPTDGSPEGFEVAGADGDFVPARATIDGDAVVLQSDRVDAIRAVRYLYANDPQARRLLYNDVLPASPFVIDVTR</sequence>
<comment type="caution">
    <text evidence="5">The sequence shown here is derived from an EMBL/GenBank/DDBJ whole genome shotgun (WGS) entry which is preliminary data.</text>
</comment>